<dbReference type="Pfam" id="PF07332">
    <property type="entry name" value="Phage_holin_3_6"/>
    <property type="match status" value="1"/>
</dbReference>
<dbReference type="Proteomes" id="UP000216225">
    <property type="component" value="Unassembled WGS sequence"/>
</dbReference>
<gene>
    <name evidence="2" type="ORF">CE154_007960</name>
</gene>
<proteinExistence type="predicted"/>
<feature type="transmembrane region" description="Helical" evidence="1">
    <location>
        <begin position="84"/>
        <end position="108"/>
    </location>
</feature>
<keyword evidence="1" id="KW-1133">Transmembrane helix</keyword>
<organism evidence="2 3">
    <name type="scientific">Alicycliphilus denitrificans</name>
    <dbReference type="NCBI Taxonomy" id="179636"/>
    <lineage>
        <taxon>Bacteria</taxon>
        <taxon>Pseudomonadati</taxon>
        <taxon>Pseudomonadota</taxon>
        <taxon>Betaproteobacteria</taxon>
        <taxon>Burkholderiales</taxon>
        <taxon>Comamonadaceae</taxon>
        <taxon>Alicycliphilus</taxon>
    </lineage>
</organism>
<dbReference type="EMBL" id="NKDB02000001">
    <property type="protein sequence ID" value="RKJ99641.1"/>
    <property type="molecule type" value="Genomic_DNA"/>
</dbReference>
<evidence type="ECO:0000313" key="3">
    <source>
        <dbReference type="Proteomes" id="UP000216225"/>
    </source>
</evidence>
<dbReference type="AlphaFoldDB" id="A0A420KI81"/>
<evidence type="ECO:0000256" key="1">
    <source>
        <dbReference type="SAM" id="Phobius"/>
    </source>
</evidence>
<name>A0A420KI81_9BURK</name>
<keyword evidence="1" id="KW-0472">Membrane</keyword>
<comment type="caution">
    <text evidence="2">The sequence shown here is derived from an EMBL/GenBank/DDBJ whole genome shotgun (WGS) entry which is preliminary data.</text>
</comment>
<reference evidence="2 3" key="1">
    <citation type="submission" date="2018-09" db="EMBL/GenBank/DDBJ databases">
        <title>Genome comparison of Alicycliphilus sp. BQ1, a polyurethanolytic bacterium, with its closest phylogenetic relatives Alicycliphilus denitrificans BC and K601, unable to attack polyurethane.</title>
        <authorList>
            <person name="Loza-Tavera H."/>
            <person name="Lozano L."/>
            <person name="Cevallos M."/>
            <person name="Maya-Lucas O."/>
            <person name="Garcia-Mena J."/>
            <person name="Hernandez J."/>
        </authorList>
    </citation>
    <scope>NUCLEOTIDE SEQUENCE [LARGE SCALE GENOMIC DNA]</scope>
    <source>
        <strain evidence="2 3">BQ1</strain>
    </source>
</reference>
<keyword evidence="1" id="KW-0812">Transmembrane</keyword>
<feature type="transmembrane region" description="Helical" evidence="1">
    <location>
        <begin position="48"/>
        <end position="78"/>
    </location>
</feature>
<sequence>MGRMNWTSLLNLQGLAVRWRTAISEGAIAVEDRMELVRLEWAEHRRRMALLALLLVVFGTLAVVALLLLSAAVLVQFWDTPQRALVAWILAGVWCTACGGVLVALVSLARRSRNAFALTRRELAQDWHVIKEQL</sequence>
<evidence type="ECO:0000313" key="2">
    <source>
        <dbReference type="EMBL" id="RKJ99641.1"/>
    </source>
</evidence>
<dbReference type="InterPro" id="IPR009937">
    <property type="entry name" value="Phage_holin_3_6"/>
</dbReference>
<protein>
    <submittedName>
        <fullName evidence="2">Phage holin family protein</fullName>
    </submittedName>
</protein>
<accession>A0A420KI81</accession>